<dbReference type="SUPFAM" id="SSF53474">
    <property type="entry name" value="alpha/beta-Hydrolases"/>
    <property type="match status" value="1"/>
</dbReference>
<dbReference type="GO" id="GO:0016787">
    <property type="term" value="F:hydrolase activity"/>
    <property type="evidence" value="ECO:0007669"/>
    <property type="project" value="UniProtKB-KW"/>
</dbReference>
<dbReference type="Pfam" id="PF03959">
    <property type="entry name" value="FSH1"/>
    <property type="match status" value="1"/>
</dbReference>
<dbReference type="GO" id="GO:0019748">
    <property type="term" value="P:secondary metabolic process"/>
    <property type="evidence" value="ECO:0007669"/>
    <property type="project" value="TreeGrafter"/>
</dbReference>
<dbReference type="Gene3D" id="3.40.50.1820">
    <property type="entry name" value="alpha/beta hydrolase"/>
    <property type="match status" value="1"/>
</dbReference>
<feature type="domain" description="Serine hydrolase" evidence="2">
    <location>
        <begin position="2"/>
        <end position="236"/>
    </location>
</feature>
<gene>
    <name evidence="3" type="ORF">GMORB2_5104</name>
</gene>
<proteinExistence type="predicted"/>
<dbReference type="PANTHER" id="PTHR48070">
    <property type="entry name" value="ESTERASE OVCA2"/>
    <property type="match status" value="1"/>
</dbReference>
<reference evidence="3" key="1">
    <citation type="submission" date="2020-03" db="EMBL/GenBank/DDBJ databases">
        <title>Site-based positive gene gene selection in Geosmithia morbida across the United States reveals a broad range of putative effectors and factors for local host and environmental adapation.</title>
        <authorList>
            <person name="Onufrak A."/>
            <person name="Murdoch R.W."/>
            <person name="Gazis R."/>
            <person name="Huff M."/>
            <person name="Staton M."/>
            <person name="Klingeman W."/>
            <person name="Hadziabdic D."/>
        </authorList>
    </citation>
    <scope>NUCLEOTIDE SEQUENCE</scope>
    <source>
        <strain evidence="3">1262</strain>
    </source>
</reference>
<evidence type="ECO:0000259" key="2">
    <source>
        <dbReference type="Pfam" id="PF03959"/>
    </source>
</evidence>
<dbReference type="OrthoDB" id="414698at2759"/>
<dbReference type="InterPro" id="IPR050593">
    <property type="entry name" value="LovG"/>
</dbReference>
<accession>A0A9P4YZC7</accession>
<dbReference type="RefSeq" id="XP_035323090.1">
    <property type="nucleotide sequence ID" value="XM_035467078.1"/>
</dbReference>
<dbReference type="InterPro" id="IPR029058">
    <property type="entry name" value="AB_hydrolase_fold"/>
</dbReference>
<dbReference type="GO" id="GO:0005737">
    <property type="term" value="C:cytoplasm"/>
    <property type="evidence" value="ECO:0007669"/>
    <property type="project" value="TreeGrafter"/>
</dbReference>
<dbReference type="GO" id="GO:0005634">
    <property type="term" value="C:nucleus"/>
    <property type="evidence" value="ECO:0007669"/>
    <property type="project" value="TreeGrafter"/>
</dbReference>
<dbReference type="GeneID" id="55971332"/>
<dbReference type="InterPro" id="IPR005645">
    <property type="entry name" value="FSH-like_dom"/>
</dbReference>
<dbReference type="PANTHER" id="PTHR48070:SF4">
    <property type="entry name" value="ESTERASE ALNB"/>
    <property type="match status" value="1"/>
</dbReference>
<dbReference type="EMBL" id="JAANYQ010000004">
    <property type="protein sequence ID" value="KAF4124438.1"/>
    <property type="molecule type" value="Genomic_DNA"/>
</dbReference>
<dbReference type="AlphaFoldDB" id="A0A9P4YZC7"/>
<keyword evidence="4" id="KW-1185">Reference proteome</keyword>
<evidence type="ECO:0000313" key="4">
    <source>
        <dbReference type="Proteomes" id="UP000749293"/>
    </source>
</evidence>
<comment type="caution">
    <text evidence="3">The sequence shown here is derived from an EMBL/GenBank/DDBJ whole genome shotgun (WGS) entry which is preliminary data.</text>
</comment>
<keyword evidence="1 3" id="KW-0378">Hydrolase</keyword>
<sequence length="261" mass="28861">MTVLCLHGAYGSAYKFQIQLQPFVQAVEKTGTMEFKWISGSYEANPPAGFKDYFGPPPLYRFIDCDGISAMDDLLTKIRDIPQGLTAEDSLRKLVGDSPLFTPKALKASLDELIGKIDEDPEVDGILGYSEGAAVSASLILEEQRRFEEEGRPRRIKYAIFFAGWPPARLVNGKVQMLFADECEDMIDIPTCHIIGCNDPYVNGAMALYGMCDEDTAVMFDHGKGHTVPRDARTVAELTRSITTTWDRRGDCALQDGMTGV</sequence>
<organism evidence="3 4">
    <name type="scientific">Geosmithia morbida</name>
    <dbReference type="NCBI Taxonomy" id="1094350"/>
    <lineage>
        <taxon>Eukaryota</taxon>
        <taxon>Fungi</taxon>
        <taxon>Dikarya</taxon>
        <taxon>Ascomycota</taxon>
        <taxon>Pezizomycotina</taxon>
        <taxon>Sordariomycetes</taxon>
        <taxon>Hypocreomycetidae</taxon>
        <taxon>Hypocreales</taxon>
        <taxon>Bionectriaceae</taxon>
        <taxon>Geosmithia</taxon>
    </lineage>
</organism>
<evidence type="ECO:0000313" key="3">
    <source>
        <dbReference type="EMBL" id="KAF4124438.1"/>
    </source>
</evidence>
<protein>
    <submittedName>
        <fullName evidence="3">Serine hydrolase (FSH1)</fullName>
    </submittedName>
</protein>
<evidence type="ECO:0000256" key="1">
    <source>
        <dbReference type="ARBA" id="ARBA00022801"/>
    </source>
</evidence>
<name>A0A9P4YZC7_9HYPO</name>
<dbReference type="Proteomes" id="UP000749293">
    <property type="component" value="Unassembled WGS sequence"/>
</dbReference>